<dbReference type="EMBL" id="FOGW01000011">
    <property type="protein sequence ID" value="SER83258.1"/>
    <property type="molecule type" value="Genomic_DNA"/>
</dbReference>
<organism evidence="7 8">
    <name type="scientific">Lachnobacterium bovis</name>
    <dbReference type="NCBI Taxonomy" id="140626"/>
    <lineage>
        <taxon>Bacteria</taxon>
        <taxon>Bacillati</taxon>
        <taxon>Bacillota</taxon>
        <taxon>Clostridia</taxon>
        <taxon>Lachnospirales</taxon>
        <taxon>Lachnospiraceae</taxon>
        <taxon>Lachnobacterium</taxon>
    </lineage>
</organism>
<protein>
    <recommendedName>
        <fullName evidence="6">Translational regulator CsrA</fullName>
    </recommendedName>
</protein>
<dbReference type="Gene3D" id="2.60.40.4380">
    <property type="entry name" value="Translational regulator CsrA"/>
    <property type="match status" value="1"/>
</dbReference>
<reference evidence="8" key="1">
    <citation type="submission" date="2016-10" db="EMBL/GenBank/DDBJ databases">
        <authorList>
            <person name="Varghese N."/>
            <person name="Submissions S."/>
        </authorList>
    </citation>
    <scope>NUCLEOTIDE SEQUENCE [LARGE SCALE GENOMIC DNA]</scope>
    <source>
        <strain evidence="8">S1b</strain>
    </source>
</reference>
<dbReference type="InterPro" id="IPR036107">
    <property type="entry name" value="CsrA_sf"/>
</dbReference>
<keyword evidence="2 6" id="KW-0678">Repressor</keyword>
<proteinExistence type="inferred from homology"/>
<dbReference type="NCBIfam" id="NF002469">
    <property type="entry name" value="PRK01712.1"/>
    <property type="match status" value="1"/>
</dbReference>
<dbReference type="GO" id="GO:0006109">
    <property type="term" value="P:regulation of carbohydrate metabolic process"/>
    <property type="evidence" value="ECO:0007669"/>
    <property type="project" value="InterPro"/>
</dbReference>
<evidence type="ECO:0000313" key="8">
    <source>
        <dbReference type="Proteomes" id="UP000182471"/>
    </source>
</evidence>
<evidence type="ECO:0000256" key="2">
    <source>
        <dbReference type="ARBA" id="ARBA00022491"/>
    </source>
</evidence>
<dbReference type="GO" id="GO:0005829">
    <property type="term" value="C:cytosol"/>
    <property type="evidence" value="ECO:0007669"/>
    <property type="project" value="TreeGrafter"/>
</dbReference>
<dbReference type="Proteomes" id="UP000182471">
    <property type="component" value="Unassembled WGS sequence"/>
</dbReference>
<dbReference type="RefSeq" id="WP_022749560.1">
    <property type="nucleotide sequence ID" value="NZ_FOGW01000011.1"/>
</dbReference>
<comment type="function">
    <text evidence="6">A translational regulator that binds mRNA to regulate translation initiation and/or mRNA stability. Usually binds in the 5'-UTR at or near the Shine-Dalgarno sequence preventing ribosome-binding, thus repressing translation. Its main target seems to be the major flagellin gene, while its function is anatagonized by FliW.</text>
</comment>
<accession>A0A1H9SEC1</accession>
<evidence type="ECO:0000256" key="1">
    <source>
        <dbReference type="ARBA" id="ARBA00022490"/>
    </source>
</evidence>
<dbReference type="SUPFAM" id="SSF117130">
    <property type="entry name" value="CsrA-like"/>
    <property type="match status" value="1"/>
</dbReference>
<dbReference type="InterPro" id="IPR003751">
    <property type="entry name" value="CsrA"/>
</dbReference>
<dbReference type="GO" id="GO:0006402">
    <property type="term" value="P:mRNA catabolic process"/>
    <property type="evidence" value="ECO:0007669"/>
    <property type="project" value="InterPro"/>
</dbReference>
<keyword evidence="8" id="KW-1185">Reference proteome</keyword>
<gene>
    <name evidence="6" type="primary">csrA</name>
    <name evidence="7" type="ORF">SAMN02910429_01220</name>
</gene>
<keyword evidence="1 6" id="KW-0963">Cytoplasm</keyword>
<comment type="subunit">
    <text evidence="6">Homodimer; the beta-strands of each monomer intercalate to form a hydrophobic core, while the alpha-helices form wings that extend away from the core.</text>
</comment>
<dbReference type="GO" id="GO:0045947">
    <property type="term" value="P:negative regulation of translational initiation"/>
    <property type="evidence" value="ECO:0007669"/>
    <property type="project" value="UniProtKB-UniRule"/>
</dbReference>
<keyword evidence="5 6" id="KW-0694">RNA-binding</keyword>
<evidence type="ECO:0000256" key="5">
    <source>
        <dbReference type="ARBA" id="ARBA00022884"/>
    </source>
</evidence>
<evidence type="ECO:0000313" key="7">
    <source>
        <dbReference type="EMBL" id="SER83258.1"/>
    </source>
</evidence>
<sequence length="77" mass="8632">MLALTRKKGESLVINNNIVVTILEVRGDQVKVGITAPKEVPIYREEVYVQIKEENKASVDVQGITALQNLIERKTVK</sequence>
<evidence type="ECO:0000256" key="4">
    <source>
        <dbReference type="ARBA" id="ARBA00022845"/>
    </source>
</evidence>
<evidence type="ECO:0000256" key="6">
    <source>
        <dbReference type="HAMAP-Rule" id="MF_00167"/>
    </source>
</evidence>
<evidence type="ECO:0000256" key="3">
    <source>
        <dbReference type="ARBA" id="ARBA00022795"/>
    </source>
</evidence>
<comment type="similarity">
    <text evidence="6">Belongs to the CsrA/RsmA family.</text>
</comment>
<dbReference type="FunFam" id="2.60.40.4380:FF:000002">
    <property type="entry name" value="Translational regulator CsrA"/>
    <property type="match status" value="1"/>
</dbReference>
<keyword evidence="4 6" id="KW-0810">Translation regulation</keyword>
<dbReference type="Pfam" id="PF02599">
    <property type="entry name" value="CsrA"/>
    <property type="match status" value="1"/>
</dbReference>
<dbReference type="AlphaFoldDB" id="A0A1H9SEC1"/>
<dbReference type="HAMAP" id="MF_00167">
    <property type="entry name" value="CsrA"/>
    <property type="match status" value="1"/>
</dbReference>
<dbReference type="PANTHER" id="PTHR34984">
    <property type="entry name" value="CARBON STORAGE REGULATOR"/>
    <property type="match status" value="1"/>
</dbReference>
<keyword evidence="3 6" id="KW-1005">Bacterial flagellum biogenesis</keyword>
<dbReference type="OrthoDB" id="9809061at2"/>
<name>A0A1H9SEC1_9FIRM</name>
<dbReference type="NCBIfam" id="TIGR00202">
    <property type="entry name" value="csrA"/>
    <property type="match status" value="1"/>
</dbReference>
<comment type="subcellular location">
    <subcellularLocation>
        <location evidence="6">Cytoplasm</location>
    </subcellularLocation>
</comment>
<dbReference type="PANTHER" id="PTHR34984:SF1">
    <property type="entry name" value="CARBON STORAGE REGULATOR"/>
    <property type="match status" value="1"/>
</dbReference>
<dbReference type="GO" id="GO:0044781">
    <property type="term" value="P:bacterial-type flagellum organization"/>
    <property type="evidence" value="ECO:0007669"/>
    <property type="project" value="UniProtKB-KW"/>
</dbReference>
<dbReference type="GO" id="GO:1902208">
    <property type="term" value="P:regulation of bacterial-type flagellum assembly"/>
    <property type="evidence" value="ECO:0007669"/>
    <property type="project" value="UniProtKB-UniRule"/>
</dbReference>
<dbReference type="GO" id="GO:0048027">
    <property type="term" value="F:mRNA 5'-UTR binding"/>
    <property type="evidence" value="ECO:0007669"/>
    <property type="project" value="UniProtKB-UniRule"/>
</dbReference>